<accession>A0ABW3NL79</accession>
<keyword evidence="10" id="KW-1185">Reference proteome</keyword>
<dbReference type="GO" id="GO:0008936">
    <property type="term" value="F:nicotinamidase activity"/>
    <property type="evidence" value="ECO:0007669"/>
    <property type="project" value="UniProtKB-EC"/>
</dbReference>
<dbReference type="InterPro" id="IPR000868">
    <property type="entry name" value="Isochorismatase-like_dom"/>
</dbReference>
<dbReference type="InterPro" id="IPR052347">
    <property type="entry name" value="Isochorismatase_Nicotinamidase"/>
</dbReference>
<evidence type="ECO:0000259" key="8">
    <source>
        <dbReference type="Pfam" id="PF00857"/>
    </source>
</evidence>
<dbReference type="Proteomes" id="UP001597131">
    <property type="component" value="Unassembled WGS sequence"/>
</dbReference>
<proteinExistence type="inferred from homology"/>
<dbReference type="EMBL" id="JBHTLI010000001">
    <property type="protein sequence ID" value="MFD1094418.1"/>
    <property type="molecule type" value="Genomic_DNA"/>
</dbReference>
<dbReference type="InterPro" id="IPR036380">
    <property type="entry name" value="Isochorismatase-like_sf"/>
</dbReference>
<dbReference type="PANTHER" id="PTHR11080:SF2">
    <property type="entry name" value="LD05707P"/>
    <property type="match status" value="1"/>
</dbReference>
<dbReference type="CDD" id="cd01011">
    <property type="entry name" value="nicotinamidase"/>
    <property type="match status" value="1"/>
</dbReference>
<evidence type="ECO:0000313" key="10">
    <source>
        <dbReference type="Proteomes" id="UP001597131"/>
    </source>
</evidence>
<name>A0ABW3NL79_9FLAO</name>
<dbReference type="Pfam" id="PF00857">
    <property type="entry name" value="Isochorismatase"/>
    <property type="match status" value="1"/>
</dbReference>
<evidence type="ECO:0000256" key="5">
    <source>
        <dbReference type="ARBA" id="ARBA00037900"/>
    </source>
</evidence>
<sequence>MKALVLIDVQNDFMPGGALAVPEGDEIVPVINKLQQDFELVIATQDWHPEGHASFASSHLGKKEFESIKLGKTDQVLWPDHCVQNTKGAEFHTGLETSRIEAIFRKGTNPEIDSYSGFYDNEHLKSTGLSGYLKEKGATELYFCGLAAEFCVYFSIKDALAEGFSATLIEDATRALDESEFEKARKDILKRNGKILSSGDLNFKG</sequence>
<comment type="caution">
    <text evidence="9">The sequence shown here is derived from an EMBL/GenBank/DDBJ whole genome shotgun (WGS) entry which is preliminary data.</text>
</comment>
<dbReference type="RefSeq" id="WP_380742239.1">
    <property type="nucleotide sequence ID" value="NZ_JBHTLI010000001.1"/>
</dbReference>
<organism evidence="9 10">
    <name type="scientific">Salegentibacter chungangensis</name>
    <dbReference type="NCBI Taxonomy" id="1335724"/>
    <lineage>
        <taxon>Bacteria</taxon>
        <taxon>Pseudomonadati</taxon>
        <taxon>Bacteroidota</taxon>
        <taxon>Flavobacteriia</taxon>
        <taxon>Flavobacteriales</taxon>
        <taxon>Flavobacteriaceae</taxon>
        <taxon>Salegentibacter</taxon>
    </lineage>
</organism>
<evidence type="ECO:0000256" key="2">
    <source>
        <dbReference type="ARBA" id="ARBA00022642"/>
    </source>
</evidence>
<keyword evidence="3" id="KW-0479">Metal-binding</keyword>
<keyword evidence="4 9" id="KW-0378">Hydrolase</keyword>
<protein>
    <recommendedName>
        <fullName evidence="6">nicotinamidase</fullName>
        <ecNumber evidence="6">3.5.1.19</ecNumber>
    </recommendedName>
    <alternativeName>
        <fullName evidence="7">Nicotinamide deamidase</fullName>
    </alternativeName>
</protein>
<evidence type="ECO:0000313" key="9">
    <source>
        <dbReference type="EMBL" id="MFD1094418.1"/>
    </source>
</evidence>
<evidence type="ECO:0000256" key="1">
    <source>
        <dbReference type="ARBA" id="ARBA00006336"/>
    </source>
</evidence>
<evidence type="ECO:0000256" key="6">
    <source>
        <dbReference type="ARBA" id="ARBA00039017"/>
    </source>
</evidence>
<dbReference type="EC" id="3.5.1.19" evidence="6"/>
<evidence type="ECO:0000256" key="4">
    <source>
        <dbReference type="ARBA" id="ARBA00022801"/>
    </source>
</evidence>
<comment type="similarity">
    <text evidence="1">Belongs to the isochorismatase family.</text>
</comment>
<dbReference type="Gene3D" id="3.40.50.850">
    <property type="entry name" value="Isochorismatase-like"/>
    <property type="match status" value="1"/>
</dbReference>
<keyword evidence="2" id="KW-0662">Pyridine nucleotide biosynthesis</keyword>
<feature type="domain" description="Isochorismatase-like" evidence="8">
    <location>
        <begin position="3"/>
        <end position="197"/>
    </location>
</feature>
<comment type="pathway">
    <text evidence="5">Cofactor biosynthesis; nicotinate biosynthesis; nicotinate from nicotinamide: step 1/1.</text>
</comment>
<gene>
    <name evidence="9" type="primary">pncA</name>
    <name evidence="9" type="ORF">ACFQ3Q_01530</name>
</gene>
<reference evidence="10" key="1">
    <citation type="journal article" date="2019" name="Int. J. Syst. Evol. Microbiol.">
        <title>The Global Catalogue of Microorganisms (GCM) 10K type strain sequencing project: providing services to taxonomists for standard genome sequencing and annotation.</title>
        <authorList>
            <consortium name="The Broad Institute Genomics Platform"/>
            <consortium name="The Broad Institute Genome Sequencing Center for Infectious Disease"/>
            <person name="Wu L."/>
            <person name="Ma J."/>
        </authorList>
    </citation>
    <scope>NUCLEOTIDE SEQUENCE [LARGE SCALE GENOMIC DNA]</scope>
    <source>
        <strain evidence="10">CCUG 64793</strain>
    </source>
</reference>
<dbReference type="SUPFAM" id="SSF52499">
    <property type="entry name" value="Isochorismatase-like hydrolases"/>
    <property type="match status" value="1"/>
</dbReference>
<dbReference type="PANTHER" id="PTHR11080">
    <property type="entry name" value="PYRAZINAMIDASE/NICOTINAMIDASE"/>
    <property type="match status" value="1"/>
</dbReference>
<dbReference type="NCBIfam" id="NF008623">
    <property type="entry name" value="PRK11609.1"/>
    <property type="match status" value="1"/>
</dbReference>
<evidence type="ECO:0000256" key="3">
    <source>
        <dbReference type="ARBA" id="ARBA00022723"/>
    </source>
</evidence>
<evidence type="ECO:0000256" key="7">
    <source>
        <dbReference type="ARBA" id="ARBA00043224"/>
    </source>
</evidence>